<comment type="caution">
    <text evidence="4">The sequence shown here is derived from an EMBL/GenBank/DDBJ whole genome shotgun (WGS) entry which is preliminary data.</text>
</comment>
<evidence type="ECO:0000256" key="1">
    <source>
        <dbReference type="SAM" id="MobiDB-lite"/>
    </source>
</evidence>
<dbReference type="AlphaFoldDB" id="A0A6L7EWR1"/>
<feature type="region of interest" description="Disordered" evidence="1">
    <location>
        <begin position="142"/>
        <end position="167"/>
    </location>
</feature>
<protein>
    <recommendedName>
        <fullName evidence="3">Putative Flp pilus-assembly TadG-like N-terminal domain-containing protein</fullName>
    </recommendedName>
</protein>
<proteinExistence type="predicted"/>
<dbReference type="Proteomes" id="UP000473325">
    <property type="component" value="Unassembled WGS sequence"/>
</dbReference>
<accession>A0A6L7EWR1</accession>
<keyword evidence="2" id="KW-0812">Transmembrane</keyword>
<keyword evidence="2" id="KW-1133">Transmembrane helix</keyword>
<sequence length="599" mass="62730">MTGCRRHQDEAGYAALLVAILASTVLMGLAAVGVDTARWYAEAERLQKTADAAALAGVTYMPNNLTGARAAAAAVAKRNGYDTTSAGIVMTVSSGDLPSELRVSLSAPVDNAFGGFIGLDRTTITRSATADFTAPAPMGSPCNTFGNEPPSQAAPAAQPAGSALPSSPFPNCSSTPFFWAAVEGADTDKVQGDRFMTSACAGASTYQCAGGKNSEFRADGYYWAVHVEEEAKNTAITVQIYDPAYMRTEINCSASPVGAYNKMNSYVTTDGKSRYSTSATYCSGDYNPGGKSGSPPVTTFVLRAANEARNPRVATPISGCTKQFVGSSSPPTTSELSQWTNMDRATGNNSSYDLQKAQLFHQWVSLCTFTPGRAGDYYLQVRTNVTTTGGTPVGNRNPAGVVKSSLVYEGNPNALLSEGNTLSGVGLNSFALRAVPSDPSKASYVAVAGNENMPILQNKAGSTATFNLIRALPNTRGQYIAFDFFDPADGATTSGATVRVVAPTDAKNTLKSASAIPNCTHALNGEALTPAANCTVTVRSSTHNGQVERLFIPIPNDYDCNDTTLGGCWFSVAITFPSSVTDFTTWSANITGDPVRLIE</sequence>
<dbReference type="RefSeq" id="WP_160874114.1">
    <property type="nucleotide sequence ID" value="NZ_WUEK01000001.1"/>
</dbReference>
<feature type="domain" description="Putative Flp pilus-assembly TadG-like N-terminal" evidence="3">
    <location>
        <begin position="12"/>
        <end position="58"/>
    </location>
</feature>
<evidence type="ECO:0000313" key="4">
    <source>
        <dbReference type="EMBL" id="MXG88041.1"/>
    </source>
</evidence>
<keyword evidence="5" id="KW-1185">Reference proteome</keyword>
<evidence type="ECO:0000256" key="2">
    <source>
        <dbReference type="SAM" id="Phobius"/>
    </source>
</evidence>
<keyword evidence="2" id="KW-0472">Membrane</keyword>
<name>A0A6L7EWR1_9ACTN</name>
<dbReference type="Pfam" id="PF13400">
    <property type="entry name" value="Tad"/>
    <property type="match status" value="1"/>
</dbReference>
<feature type="transmembrane region" description="Helical" evidence="2">
    <location>
        <begin position="12"/>
        <end position="34"/>
    </location>
</feature>
<gene>
    <name evidence="4" type="ORF">GRQ65_00575</name>
</gene>
<dbReference type="EMBL" id="WUEK01000001">
    <property type="protein sequence ID" value="MXG88041.1"/>
    <property type="molecule type" value="Genomic_DNA"/>
</dbReference>
<evidence type="ECO:0000313" key="5">
    <source>
        <dbReference type="Proteomes" id="UP000473325"/>
    </source>
</evidence>
<organism evidence="4 5">
    <name type="scientific">Nocardioides flavescens</name>
    <dbReference type="NCBI Taxonomy" id="2691959"/>
    <lineage>
        <taxon>Bacteria</taxon>
        <taxon>Bacillati</taxon>
        <taxon>Actinomycetota</taxon>
        <taxon>Actinomycetes</taxon>
        <taxon>Propionibacteriales</taxon>
        <taxon>Nocardioidaceae</taxon>
        <taxon>Nocardioides</taxon>
    </lineage>
</organism>
<feature type="compositionally biased region" description="Low complexity" evidence="1">
    <location>
        <begin position="149"/>
        <end position="166"/>
    </location>
</feature>
<dbReference type="InterPro" id="IPR028087">
    <property type="entry name" value="Tad_N"/>
</dbReference>
<reference evidence="4 5" key="1">
    <citation type="submission" date="2019-12" db="EMBL/GenBank/DDBJ databases">
        <authorList>
            <person name="Kun Z."/>
        </authorList>
    </citation>
    <scope>NUCLEOTIDE SEQUENCE [LARGE SCALE GENOMIC DNA]</scope>
    <source>
        <strain evidence="4 5">YIM 123512</strain>
    </source>
</reference>
<evidence type="ECO:0000259" key="3">
    <source>
        <dbReference type="Pfam" id="PF13400"/>
    </source>
</evidence>